<proteinExistence type="predicted"/>
<reference evidence="1 2" key="1">
    <citation type="submission" date="2016-05" db="EMBL/GenBank/DDBJ databases">
        <title>Paenibacillus sp. 1ZS3-15 nov., isolated from the rhizosphere soil.</title>
        <authorList>
            <person name="Zhang X.X."/>
            <person name="Zhang J."/>
        </authorList>
    </citation>
    <scope>NUCLEOTIDE SEQUENCE [LARGE SCALE GENOMIC DNA]</scope>
    <source>
        <strain evidence="1 2">1ZS3-15</strain>
    </source>
</reference>
<dbReference type="RefSeq" id="WP_068670338.1">
    <property type="nucleotide sequence ID" value="NZ_LYPB01000091.1"/>
</dbReference>
<name>A0A197ZY13_9BACL</name>
<sequence length="288" mass="33657">MNSYRIPEIAKQYTEYDMIQIHTDLPDFPELRTRLLFAFLNENNKLSSLSELFTVATALVQLGLDTHDLVTASNDVKEKKASRSRQLKVLAGDYFSARFYHLLAKTGQIDMIKQLSNAICEVNRLKMSSYTKMKQLKLTAEDYIHLTVEIKSQLFLSFSEVMNGTNKQAWPEILRGFVRCELLFTEIFRIETISKFRGSWGYWHINQNGTREERKLLQGEEVDTTKVRTLLHKYNISSQLYQLLSVQSKQLQDFVKKLESDMLQSELFHMGEPFLRWTGEHPKVLEEI</sequence>
<keyword evidence="2" id="KW-1185">Reference proteome</keyword>
<organism evidence="1 2">
    <name type="scientific">Paenibacillus oryzisoli</name>
    <dbReference type="NCBI Taxonomy" id="1850517"/>
    <lineage>
        <taxon>Bacteria</taxon>
        <taxon>Bacillati</taxon>
        <taxon>Bacillota</taxon>
        <taxon>Bacilli</taxon>
        <taxon>Bacillales</taxon>
        <taxon>Paenibacillaceae</taxon>
        <taxon>Paenibacillus</taxon>
    </lineage>
</organism>
<dbReference type="AlphaFoldDB" id="A0A197ZY13"/>
<gene>
    <name evidence="1" type="ORF">A8708_11915</name>
</gene>
<dbReference type="EMBL" id="LYPB01000091">
    <property type="protein sequence ID" value="OAS14064.1"/>
    <property type="molecule type" value="Genomic_DNA"/>
</dbReference>
<dbReference type="InterPro" id="IPR009920">
    <property type="entry name" value="HEPPP_synth_su1"/>
</dbReference>
<dbReference type="STRING" id="1850517.A8708_11915"/>
<evidence type="ECO:0000313" key="1">
    <source>
        <dbReference type="EMBL" id="OAS14064.1"/>
    </source>
</evidence>
<evidence type="ECO:0000313" key="2">
    <source>
        <dbReference type="Proteomes" id="UP000078454"/>
    </source>
</evidence>
<dbReference type="Gene3D" id="1.20.120.1450">
    <property type="match status" value="1"/>
</dbReference>
<dbReference type="Proteomes" id="UP000078454">
    <property type="component" value="Unassembled WGS sequence"/>
</dbReference>
<protein>
    <submittedName>
        <fullName evidence="1">Heptaprenyl diphosphate synthase</fullName>
    </submittedName>
</protein>
<dbReference type="OrthoDB" id="2417886at2"/>
<dbReference type="GO" id="GO:0009234">
    <property type="term" value="P:menaquinone biosynthetic process"/>
    <property type="evidence" value="ECO:0007669"/>
    <property type="project" value="InterPro"/>
</dbReference>
<dbReference type="Pfam" id="PF07307">
    <property type="entry name" value="HEPPP_synt_1"/>
    <property type="match status" value="1"/>
</dbReference>
<comment type="caution">
    <text evidence="1">The sequence shown here is derived from an EMBL/GenBank/DDBJ whole genome shotgun (WGS) entry which is preliminary data.</text>
</comment>
<accession>A0A197ZY13</accession>